<keyword evidence="2" id="KW-0808">Transferase</keyword>
<dbReference type="CDD" id="cd02440">
    <property type="entry name" value="AdoMet_MTases"/>
    <property type="match status" value="1"/>
</dbReference>
<sequence>MTEPDFLRTTRAGYDAAPAEFAEFFGDLESSPLDRAILAAFAEFVRADGDGPVVDAGCGAGRVTAHLSGLGLQVSGTDLSPEMIDLARRTHPGLHFDVGSMTELDLPDNQLAGIVAWYSIIHIAPEHLDAAFAEFARVLAPGGRLLLAFQVGDDPRHLTEAFGRSVSLTFHRLRPDRISEQLRAVGIGITAQMVREPDHPGAAQVPQAFVLAQKRPA</sequence>
<feature type="domain" description="Methyltransferase" evidence="1">
    <location>
        <begin position="53"/>
        <end position="143"/>
    </location>
</feature>
<comment type="caution">
    <text evidence="2">The sequence shown here is derived from an EMBL/GenBank/DDBJ whole genome shotgun (WGS) entry which is preliminary data.</text>
</comment>
<dbReference type="GO" id="GO:0032259">
    <property type="term" value="P:methylation"/>
    <property type="evidence" value="ECO:0007669"/>
    <property type="project" value="UniProtKB-KW"/>
</dbReference>
<name>A0A9X4LZV5_9ACTN</name>
<evidence type="ECO:0000259" key="1">
    <source>
        <dbReference type="Pfam" id="PF13649"/>
    </source>
</evidence>
<dbReference type="PANTHER" id="PTHR42912:SF95">
    <property type="entry name" value="METHYLTRANSFERASE TYPE 11 DOMAIN-CONTAINING PROTEIN"/>
    <property type="match status" value="1"/>
</dbReference>
<dbReference type="Gene3D" id="3.40.50.150">
    <property type="entry name" value="Vaccinia Virus protein VP39"/>
    <property type="match status" value="1"/>
</dbReference>
<dbReference type="AlphaFoldDB" id="A0A9X4LZV5"/>
<gene>
    <name evidence="2" type="ORF">NVS88_08785</name>
</gene>
<dbReference type="RefSeq" id="WP_332519685.1">
    <property type="nucleotide sequence ID" value="NZ_JANRHA010000004.1"/>
</dbReference>
<dbReference type="Proteomes" id="UP001152755">
    <property type="component" value="Unassembled WGS sequence"/>
</dbReference>
<dbReference type="Pfam" id="PF13649">
    <property type="entry name" value="Methyltransf_25"/>
    <property type="match status" value="1"/>
</dbReference>
<protein>
    <submittedName>
        <fullName evidence="2">Class I SAM-dependent methyltransferase</fullName>
    </submittedName>
</protein>
<evidence type="ECO:0000313" key="2">
    <source>
        <dbReference type="EMBL" id="MDG3014651.1"/>
    </source>
</evidence>
<dbReference type="EMBL" id="JANRHA010000004">
    <property type="protein sequence ID" value="MDG3014651.1"/>
    <property type="molecule type" value="Genomic_DNA"/>
</dbReference>
<dbReference type="PANTHER" id="PTHR42912">
    <property type="entry name" value="METHYLTRANSFERASE"/>
    <property type="match status" value="1"/>
</dbReference>
<dbReference type="InterPro" id="IPR050508">
    <property type="entry name" value="Methyltransf_Superfamily"/>
</dbReference>
<keyword evidence="2" id="KW-0489">Methyltransferase</keyword>
<organism evidence="2 3">
    <name type="scientific">Speluncibacter jeojiensis</name>
    <dbReference type="NCBI Taxonomy" id="2710754"/>
    <lineage>
        <taxon>Bacteria</taxon>
        <taxon>Bacillati</taxon>
        <taxon>Actinomycetota</taxon>
        <taxon>Actinomycetes</taxon>
        <taxon>Mycobacteriales</taxon>
        <taxon>Speluncibacteraceae</taxon>
        <taxon>Speluncibacter</taxon>
    </lineage>
</organism>
<dbReference type="SUPFAM" id="SSF53335">
    <property type="entry name" value="S-adenosyl-L-methionine-dependent methyltransferases"/>
    <property type="match status" value="1"/>
</dbReference>
<dbReference type="InterPro" id="IPR041698">
    <property type="entry name" value="Methyltransf_25"/>
</dbReference>
<evidence type="ECO:0000313" key="3">
    <source>
        <dbReference type="Proteomes" id="UP001152755"/>
    </source>
</evidence>
<proteinExistence type="predicted"/>
<reference evidence="2" key="1">
    <citation type="submission" date="2022-08" db="EMBL/GenBank/DDBJ databases">
        <title>Genome analysis of Corynebacteriales strain.</title>
        <authorList>
            <person name="Lee S.D."/>
        </authorList>
    </citation>
    <scope>NUCLEOTIDE SEQUENCE</scope>
    <source>
        <strain evidence="2">D3-21</strain>
    </source>
</reference>
<keyword evidence="3" id="KW-1185">Reference proteome</keyword>
<accession>A0A9X4LZV5</accession>
<dbReference type="GO" id="GO:0008168">
    <property type="term" value="F:methyltransferase activity"/>
    <property type="evidence" value="ECO:0007669"/>
    <property type="project" value="UniProtKB-KW"/>
</dbReference>
<dbReference type="InterPro" id="IPR029063">
    <property type="entry name" value="SAM-dependent_MTases_sf"/>
</dbReference>